<feature type="domain" description="Major facilitator superfamily (MFS) profile" evidence="6">
    <location>
        <begin position="27"/>
        <end position="424"/>
    </location>
</feature>
<gene>
    <name evidence="7" type="ORF">GCM10022222_08780</name>
</gene>
<feature type="transmembrane region" description="Helical" evidence="5">
    <location>
        <begin position="94"/>
        <end position="119"/>
    </location>
</feature>
<dbReference type="InterPro" id="IPR011701">
    <property type="entry name" value="MFS"/>
</dbReference>
<dbReference type="Proteomes" id="UP001500689">
    <property type="component" value="Unassembled WGS sequence"/>
</dbReference>
<feature type="transmembrane region" description="Helical" evidence="5">
    <location>
        <begin position="52"/>
        <end position="74"/>
    </location>
</feature>
<feature type="transmembrane region" description="Helical" evidence="5">
    <location>
        <begin position="331"/>
        <end position="353"/>
    </location>
</feature>
<evidence type="ECO:0000256" key="3">
    <source>
        <dbReference type="ARBA" id="ARBA00022989"/>
    </source>
</evidence>
<dbReference type="Gene3D" id="1.20.1250.20">
    <property type="entry name" value="MFS general substrate transporter like domains"/>
    <property type="match status" value="2"/>
</dbReference>
<evidence type="ECO:0000256" key="5">
    <source>
        <dbReference type="SAM" id="Phobius"/>
    </source>
</evidence>
<evidence type="ECO:0000259" key="6">
    <source>
        <dbReference type="PROSITE" id="PS50850"/>
    </source>
</evidence>
<dbReference type="InterPro" id="IPR020846">
    <property type="entry name" value="MFS_dom"/>
</dbReference>
<reference evidence="8" key="1">
    <citation type="journal article" date="2019" name="Int. J. Syst. Evol. Microbiol.">
        <title>The Global Catalogue of Microorganisms (GCM) 10K type strain sequencing project: providing services to taxonomists for standard genome sequencing and annotation.</title>
        <authorList>
            <consortium name="The Broad Institute Genomics Platform"/>
            <consortium name="The Broad Institute Genome Sequencing Center for Infectious Disease"/>
            <person name="Wu L."/>
            <person name="Ma J."/>
        </authorList>
    </citation>
    <scope>NUCLEOTIDE SEQUENCE [LARGE SCALE GENOMIC DNA]</scope>
    <source>
        <strain evidence="8">JCM 16898</strain>
    </source>
</reference>
<feature type="transmembrane region" description="Helical" evidence="5">
    <location>
        <begin position="400"/>
        <end position="420"/>
    </location>
</feature>
<dbReference type="PROSITE" id="PS50850">
    <property type="entry name" value="MFS"/>
    <property type="match status" value="1"/>
</dbReference>
<keyword evidence="4 5" id="KW-0472">Membrane</keyword>
<keyword evidence="3 5" id="KW-1133">Transmembrane helix</keyword>
<proteinExistence type="predicted"/>
<dbReference type="PANTHER" id="PTHR11662:SF450">
    <property type="entry name" value="BLR1003 PROTEIN"/>
    <property type="match status" value="1"/>
</dbReference>
<name>A0ABP6V600_9PSEU</name>
<sequence>MSEVAAEKLQPAVPETVGRKPVQAWSLTGMLVLLYMINYADKATIGLVAQPLAQEFGLSASTIGLVSGLFYLTFTIGGFGAGLLNRWAGLRWSIALLGLTWAACMLPIAIAGGFAVLLVSRILLGLAEGPSSALLHTAAYSWHPPEKRSIPGAWITAGGSFGKIALTPLLALVIFHWGWRAAFLVMTAVGVAWCIVWLLTWRDGPFIRANTSKTGATEGPQVPWRRIILTPTFLGGAVAVCAVYSLVTIVLTWLPSYFELGLGYSRLEAGSMFGFPSIAGVVALFLLGMFSDRVLRHLGGRWARGIVPAISMLISGLALALLPLISGAWQSVLVVSIGYGFGMAVLPLFNAAIQQICPPERIAGALGVFLALMAVGGLVAPYITGAIVDAAASPAEGYVTAFQIFGMVVLVGGIIALLTVDPVRDSAKIGIPSKA</sequence>
<dbReference type="EMBL" id="BAAAZN010000001">
    <property type="protein sequence ID" value="GAA3528032.1"/>
    <property type="molecule type" value="Genomic_DNA"/>
</dbReference>
<feature type="transmembrane region" description="Helical" evidence="5">
    <location>
        <begin position="273"/>
        <end position="290"/>
    </location>
</feature>
<feature type="transmembrane region" description="Helical" evidence="5">
    <location>
        <begin position="365"/>
        <end position="388"/>
    </location>
</feature>
<evidence type="ECO:0000313" key="8">
    <source>
        <dbReference type="Proteomes" id="UP001500689"/>
    </source>
</evidence>
<dbReference type="Pfam" id="PF07690">
    <property type="entry name" value="MFS_1"/>
    <property type="match status" value="1"/>
</dbReference>
<comment type="subcellular location">
    <subcellularLocation>
        <location evidence="1">Cell membrane</location>
        <topology evidence="1">Multi-pass membrane protein</topology>
    </subcellularLocation>
</comment>
<feature type="transmembrane region" description="Helical" evidence="5">
    <location>
        <begin position="233"/>
        <end position="253"/>
    </location>
</feature>
<organism evidence="7 8">
    <name type="scientific">Amycolatopsis ultiminotia</name>
    <dbReference type="NCBI Taxonomy" id="543629"/>
    <lineage>
        <taxon>Bacteria</taxon>
        <taxon>Bacillati</taxon>
        <taxon>Actinomycetota</taxon>
        <taxon>Actinomycetes</taxon>
        <taxon>Pseudonocardiales</taxon>
        <taxon>Pseudonocardiaceae</taxon>
        <taxon>Amycolatopsis</taxon>
    </lineage>
</organism>
<protein>
    <submittedName>
        <fullName evidence="7">MFS transporter</fullName>
    </submittedName>
</protein>
<dbReference type="InterPro" id="IPR036259">
    <property type="entry name" value="MFS_trans_sf"/>
</dbReference>
<feature type="transmembrane region" description="Helical" evidence="5">
    <location>
        <begin position="181"/>
        <end position="200"/>
    </location>
</feature>
<feature type="transmembrane region" description="Helical" evidence="5">
    <location>
        <begin position="22"/>
        <end position="40"/>
    </location>
</feature>
<dbReference type="RefSeq" id="WP_344855485.1">
    <property type="nucleotide sequence ID" value="NZ_BAAAZN010000001.1"/>
</dbReference>
<dbReference type="SUPFAM" id="SSF103473">
    <property type="entry name" value="MFS general substrate transporter"/>
    <property type="match status" value="1"/>
</dbReference>
<comment type="caution">
    <text evidence="7">The sequence shown here is derived from an EMBL/GenBank/DDBJ whole genome shotgun (WGS) entry which is preliminary data.</text>
</comment>
<evidence type="ECO:0000256" key="4">
    <source>
        <dbReference type="ARBA" id="ARBA00023136"/>
    </source>
</evidence>
<evidence type="ECO:0000256" key="1">
    <source>
        <dbReference type="ARBA" id="ARBA00004651"/>
    </source>
</evidence>
<evidence type="ECO:0000313" key="7">
    <source>
        <dbReference type="EMBL" id="GAA3528032.1"/>
    </source>
</evidence>
<keyword evidence="2 5" id="KW-0812">Transmembrane</keyword>
<dbReference type="InterPro" id="IPR050382">
    <property type="entry name" value="MFS_Na/Anion_cotransporter"/>
</dbReference>
<feature type="transmembrane region" description="Helical" evidence="5">
    <location>
        <begin position="302"/>
        <end position="325"/>
    </location>
</feature>
<dbReference type="PANTHER" id="PTHR11662">
    <property type="entry name" value="SOLUTE CARRIER FAMILY 17"/>
    <property type="match status" value="1"/>
</dbReference>
<accession>A0ABP6V600</accession>
<keyword evidence="8" id="KW-1185">Reference proteome</keyword>
<evidence type="ECO:0000256" key="2">
    <source>
        <dbReference type="ARBA" id="ARBA00022692"/>
    </source>
</evidence>